<evidence type="ECO:0000256" key="6">
    <source>
        <dbReference type="ARBA" id="ARBA00023053"/>
    </source>
</evidence>
<feature type="region of interest" description="Disordered" evidence="13">
    <location>
        <begin position="84"/>
        <end position="185"/>
    </location>
</feature>
<evidence type="ECO:0000256" key="8">
    <source>
        <dbReference type="ARBA" id="ARBA00023136"/>
    </source>
</evidence>
<keyword evidence="5" id="KW-1133">Transmembrane helix</keyword>
<dbReference type="EMBL" id="JAIPUX010000026">
    <property type="protein sequence ID" value="KAH0631718.1"/>
    <property type="molecule type" value="Genomic_DNA"/>
</dbReference>
<comment type="caution">
    <text evidence="14">The sequence shown here is derived from an EMBL/GenBank/DDBJ whole genome shotgun (WGS) entry which is preliminary data.</text>
</comment>
<keyword evidence="6" id="KW-0915">Sodium</keyword>
<evidence type="ECO:0000256" key="13">
    <source>
        <dbReference type="SAM" id="MobiDB-lite"/>
    </source>
</evidence>
<evidence type="ECO:0000256" key="2">
    <source>
        <dbReference type="ARBA" id="ARBA00022448"/>
    </source>
</evidence>
<keyword evidence="9" id="KW-1015">Disulfide bond</keyword>
<keyword evidence="4 12" id="KW-0812">Transmembrane</keyword>
<evidence type="ECO:0000256" key="1">
    <source>
        <dbReference type="ARBA" id="ARBA00004424"/>
    </source>
</evidence>
<dbReference type="PANTHER" id="PTHR11690:SF19">
    <property type="entry name" value="AMILORIDE-SENSITIVE SODIUM CHANNEL SUBUNIT GAMMA"/>
    <property type="match status" value="1"/>
</dbReference>
<keyword evidence="10 12" id="KW-0739">Sodium transport</keyword>
<dbReference type="PANTHER" id="PTHR11690">
    <property type="entry name" value="AMILORIDE-SENSITIVE SODIUM CHANNEL-RELATED"/>
    <property type="match status" value="1"/>
</dbReference>
<comment type="similarity">
    <text evidence="12">Belongs to the amiloride-sensitive sodium channel (TC 1.A.6) family.</text>
</comment>
<evidence type="ECO:0000256" key="12">
    <source>
        <dbReference type="RuleBase" id="RU000679"/>
    </source>
</evidence>
<evidence type="ECO:0000256" key="5">
    <source>
        <dbReference type="ARBA" id="ARBA00022989"/>
    </source>
</evidence>
<evidence type="ECO:0008006" key="16">
    <source>
        <dbReference type="Google" id="ProtNLM"/>
    </source>
</evidence>
<name>A0ABQ7TSE6_PHRPL</name>
<gene>
    <name evidence="14" type="ORF">JD844_019468</name>
</gene>
<feature type="compositionally biased region" description="Acidic residues" evidence="13">
    <location>
        <begin position="94"/>
        <end position="103"/>
    </location>
</feature>
<keyword evidence="8" id="KW-0472">Membrane</keyword>
<evidence type="ECO:0000313" key="14">
    <source>
        <dbReference type="EMBL" id="KAH0631718.1"/>
    </source>
</evidence>
<comment type="subcellular location">
    <subcellularLocation>
        <location evidence="1">Apical cell membrane</location>
        <topology evidence="1">Multi-pass membrane protein</topology>
    </subcellularLocation>
</comment>
<dbReference type="PRINTS" id="PR01078">
    <property type="entry name" value="AMINACHANNEL"/>
</dbReference>
<dbReference type="Gene3D" id="1.10.287.770">
    <property type="entry name" value="YojJ-like"/>
    <property type="match status" value="1"/>
</dbReference>
<evidence type="ECO:0000256" key="3">
    <source>
        <dbReference type="ARBA" id="ARBA00022461"/>
    </source>
</evidence>
<dbReference type="Proteomes" id="UP000826234">
    <property type="component" value="Unassembled WGS sequence"/>
</dbReference>
<evidence type="ECO:0000256" key="9">
    <source>
        <dbReference type="ARBA" id="ARBA00023157"/>
    </source>
</evidence>
<evidence type="ECO:0000313" key="15">
    <source>
        <dbReference type="Proteomes" id="UP000826234"/>
    </source>
</evidence>
<dbReference type="InterPro" id="IPR001873">
    <property type="entry name" value="ENaC"/>
</dbReference>
<keyword evidence="15" id="KW-1185">Reference proteome</keyword>
<proteinExistence type="inferred from homology"/>
<evidence type="ECO:0000256" key="11">
    <source>
        <dbReference type="ARBA" id="ARBA00023303"/>
    </source>
</evidence>
<accession>A0ABQ7TSE6</accession>
<evidence type="ECO:0000256" key="4">
    <source>
        <dbReference type="ARBA" id="ARBA00022692"/>
    </source>
</evidence>
<dbReference type="Pfam" id="PF00858">
    <property type="entry name" value="ASC"/>
    <property type="match status" value="1"/>
</dbReference>
<keyword evidence="2 12" id="KW-0813">Transport</keyword>
<evidence type="ECO:0000256" key="10">
    <source>
        <dbReference type="ARBA" id="ARBA00023201"/>
    </source>
</evidence>
<keyword evidence="11 12" id="KW-0407">Ion channel</keyword>
<feature type="compositionally biased region" description="Pro residues" evidence="13">
    <location>
        <begin position="148"/>
        <end position="162"/>
    </location>
</feature>
<keyword evidence="7 12" id="KW-0406">Ion transport</keyword>
<sequence length="185" mass="20878">MNSNKTLNKTDLANLMVFYKDLNERFITENPANNVVLLLSNFGGQLGLWMSCSVVCVIEIVEVFFIDTFCIILRHQWQKAKKWWRTRKGRRGQEEEEEEEEDEGRGAAGGQAPGQPPQSGTTEVQGLDNPACDEDDDLPTFNTAMRLPLPPDHLAPRTPPPNYSTLRLSGAYDEQLPDTLEVRSQ</sequence>
<reference evidence="14 15" key="1">
    <citation type="journal article" date="2022" name="Gigascience">
        <title>A chromosome-level genome assembly and annotation of the desert horned lizard, Phrynosoma platyrhinos, provides insight into chromosomal rearrangements among reptiles.</title>
        <authorList>
            <person name="Koochekian N."/>
            <person name="Ascanio A."/>
            <person name="Farleigh K."/>
            <person name="Card D.C."/>
            <person name="Schield D.R."/>
            <person name="Castoe T.A."/>
            <person name="Jezkova T."/>
        </authorList>
    </citation>
    <scope>NUCLEOTIDE SEQUENCE [LARGE SCALE GENOMIC DNA]</scope>
    <source>
        <strain evidence="14">NK-2021</strain>
    </source>
</reference>
<organism evidence="14 15">
    <name type="scientific">Phrynosoma platyrhinos</name>
    <name type="common">Desert horned lizard</name>
    <dbReference type="NCBI Taxonomy" id="52577"/>
    <lineage>
        <taxon>Eukaryota</taxon>
        <taxon>Metazoa</taxon>
        <taxon>Chordata</taxon>
        <taxon>Craniata</taxon>
        <taxon>Vertebrata</taxon>
        <taxon>Euteleostomi</taxon>
        <taxon>Lepidosauria</taxon>
        <taxon>Squamata</taxon>
        <taxon>Bifurcata</taxon>
        <taxon>Unidentata</taxon>
        <taxon>Episquamata</taxon>
        <taxon>Toxicofera</taxon>
        <taxon>Iguania</taxon>
        <taxon>Phrynosomatidae</taxon>
        <taxon>Phrynosomatinae</taxon>
        <taxon>Phrynosoma</taxon>
    </lineage>
</organism>
<keyword evidence="3 12" id="KW-0894">Sodium channel</keyword>
<evidence type="ECO:0000256" key="7">
    <source>
        <dbReference type="ARBA" id="ARBA00023065"/>
    </source>
</evidence>
<protein>
    <recommendedName>
        <fullName evidence="16">Sodium channel non-voltage-gated 1 beta subunit</fullName>
    </recommendedName>
</protein>